<dbReference type="SUPFAM" id="SSF53474">
    <property type="entry name" value="alpha/beta-Hydrolases"/>
    <property type="match status" value="1"/>
</dbReference>
<organism evidence="3 4">
    <name type="scientific">Solibacillus palustris</name>
    <dbReference type="NCBI Taxonomy" id="2908203"/>
    <lineage>
        <taxon>Bacteria</taxon>
        <taxon>Bacillati</taxon>
        <taxon>Bacillota</taxon>
        <taxon>Bacilli</taxon>
        <taxon>Bacillales</taxon>
        <taxon>Caryophanaceae</taxon>
        <taxon>Solibacillus</taxon>
    </lineage>
</organism>
<dbReference type="InterPro" id="IPR050300">
    <property type="entry name" value="GDXG_lipolytic_enzyme"/>
</dbReference>
<evidence type="ECO:0000313" key="4">
    <source>
        <dbReference type="Proteomes" id="UP001316087"/>
    </source>
</evidence>
<dbReference type="RefSeq" id="WP_241370260.1">
    <property type="nucleotide sequence ID" value="NZ_JAKZFC010000006.1"/>
</dbReference>
<dbReference type="Gene3D" id="3.40.50.1820">
    <property type="entry name" value="alpha/beta hydrolase"/>
    <property type="match status" value="1"/>
</dbReference>
<accession>A0ABS9UG23</accession>
<dbReference type="PANTHER" id="PTHR48081">
    <property type="entry name" value="AB HYDROLASE SUPERFAMILY PROTEIN C4A8.06C"/>
    <property type="match status" value="1"/>
</dbReference>
<dbReference type="EMBL" id="JAKZFC010000006">
    <property type="protein sequence ID" value="MCH7323085.1"/>
    <property type="molecule type" value="Genomic_DNA"/>
</dbReference>
<keyword evidence="4" id="KW-1185">Reference proteome</keyword>
<feature type="domain" description="Alpha/beta hydrolase fold-3" evidence="2">
    <location>
        <begin position="72"/>
        <end position="273"/>
    </location>
</feature>
<reference evidence="3 4" key="1">
    <citation type="submission" date="2022-03" db="EMBL/GenBank/DDBJ databases">
        <authorList>
            <person name="Jo J.-H."/>
            <person name="Im W.-T."/>
        </authorList>
    </citation>
    <scope>NUCLEOTIDE SEQUENCE [LARGE SCALE GENOMIC DNA]</scope>
    <source>
        <strain evidence="3 4">MA9</strain>
    </source>
</reference>
<comment type="caution">
    <text evidence="3">The sequence shown here is derived from an EMBL/GenBank/DDBJ whole genome shotgun (WGS) entry which is preliminary data.</text>
</comment>
<evidence type="ECO:0000259" key="2">
    <source>
        <dbReference type="Pfam" id="PF07859"/>
    </source>
</evidence>
<gene>
    <name evidence="3" type="ORF">LZ480_14495</name>
</gene>
<evidence type="ECO:0000256" key="1">
    <source>
        <dbReference type="ARBA" id="ARBA00022801"/>
    </source>
</evidence>
<dbReference type="InterPro" id="IPR029058">
    <property type="entry name" value="AB_hydrolase_fold"/>
</dbReference>
<name>A0ABS9UG23_9BACL</name>
<evidence type="ECO:0000313" key="3">
    <source>
        <dbReference type="EMBL" id="MCH7323085.1"/>
    </source>
</evidence>
<keyword evidence="1 3" id="KW-0378">Hydrolase</keyword>
<dbReference type="Pfam" id="PF07859">
    <property type="entry name" value="Abhydrolase_3"/>
    <property type="match status" value="1"/>
</dbReference>
<protein>
    <submittedName>
        <fullName evidence="3">Alpha/beta hydrolase</fullName>
    </submittedName>
</protein>
<dbReference type="PANTHER" id="PTHR48081:SF8">
    <property type="entry name" value="ALPHA_BETA HYDROLASE FOLD-3 DOMAIN-CONTAINING PROTEIN-RELATED"/>
    <property type="match status" value="1"/>
</dbReference>
<proteinExistence type="predicted"/>
<dbReference type="InterPro" id="IPR013094">
    <property type="entry name" value="AB_hydrolase_3"/>
</dbReference>
<dbReference type="GO" id="GO:0016787">
    <property type="term" value="F:hydrolase activity"/>
    <property type="evidence" value="ECO:0007669"/>
    <property type="project" value="UniProtKB-KW"/>
</dbReference>
<sequence length="302" mass="34383">MNGLHPELVTIYENKLNNTVTFEQFIANRSFTHSSEQPIDTNGCVIEEIMLDELRVICIKPKQTYEYAPCFIWFHGGGMVFGNPDDSISYLLDFVHKFQAVVLIPQYRLAPEYPYPAALEDGYNALLWANKQAQSLKINREKIIVCGGSAGGNLALAVTLKARDEQGPSIAGVLPLYPMLDWQTRPFHKQFTSPGLWNVEKNEKSWMAYLKNCQEVPPYASPFYAALHDLPPIYTFIGTHDLFFEEVCEFVEKLKNEQTTITFDIYEGCFHGFDLENVAIAKKAKKRLLVVTEEIINKVVTK</sequence>
<dbReference type="Proteomes" id="UP001316087">
    <property type="component" value="Unassembled WGS sequence"/>
</dbReference>